<accession>A0A0E3NE12</accession>
<dbReference type="RefSeq" id="WP_048167722.1">
    <property type="nucleotide sequence ID" value="NZ_CP009501.1"/>
</dbReference>
<dbReference type="HOGENOM" id="CLU_045222_0_0_2"/>
<dbReference type="STRING" id="523844.MSTHT_1963"/>
<dbReference type="EMBL" id="CP009501">
    <property type="protein sequence ID" value="AKB13721.1"/>
    <property type="molecule type" value="Genomic_DNA"/>
</dbReference>
<sequence length="458" mass="52275">MKVLVMTVGGSCAPLVTSIRQNRPDIIHFLCSENSKKSIDGEGKVCGKDPENPDQPNVLTQCGIAENEKNKRFFIHLIRNEDSLNDCYVDSLKILNEILRDNINTEIIVDYTGGTKSMSGGLAVASHDFCGIKLCVVSGKRNDLIKVQDGTQRIKLTQANFAFLNRQFEQVKKLIDRYDYVGALTIFDEIIMVPDIPEDFDKKIQRLFLFSRAYLAWDHFDHVKAWELLYQNRGVAPENIMFLEAVVNSRIRFDEGLNNCKVEGISLSPKGCGYELVEDLVLNAERRASQGRYDDAVGRLYRAMEMLVQIHLFKNYSIDTGNVDLERLPDALKAEYEARKGANGKVEIGLRNSYELLNKLNSEDELGKLYIRNQKKLINSLSIRNKSLFAHGMTPISNEQYEIFYEAFVKEVLDPFLNTLGKRYAKRNQFATAEKLLENLREENRDCFSTKAYSMLTP</sequence>
<dbReference type="GeneID" id="24848945"/>
<dbReference type="Proteomes" id="UP000066529">
    <property type="component" value="Chromosome"/>
</dbReference>
<dbReference type="Pfam" id="PF09670">
    <property type="entry name" value="Cas_Cas02710"/>
    <property type="match status" value="1"/>
</dbReference>
<dbReference type="OrthoDB" id="115930at2157"/>
<dbReference type="PATRIC" id="fig|523844.20.peg.2426"/>
<dbReference type="Pfam" id="PF22205">
    <property type="entry name" value="Csm6_6H"/>
    <property type="match status" value="1"/>
</dbReference>
<dbReference type="InterPro" id="IPR014082">
    <property type="entry name" value="CRISPR-assoc_prot_Cas02710"/>
</dbReference>
<organism evidence="2 3">
    <name type="scientific">Methanosarcina thermophila (strain ATCC 43570 / DSM 1825 / OCM 12 / VKM B-1830 / TM-1)</name>
    <dbReference type="NCBI Taxonomy" id="523844"/>
    <lineage>
        <taxon>Archaea</taxon>
        <taxon>Methanobacteriati</taxon>
        <taxon>Methanobacteriota</taxon>
        <taxon>Stenosarchaea group</taxon>
        <taxon>Methanomicrobia</taxon>
        <taxon>Methanosarcinales</taxon>
        <taxon>Methanosarcinaceae</taxon>
        <taxon>Methanosarcina</taxon>
    </lineage>
</organism>
<proteinExistence type="predicted"/>
<name>A0A0E3NE12_METTT</name>
<gene>
    <name evidence="2" type="ORF">MSTHT_1963</name>
</gene>
<feature type="domain" description="Csm6 6H" evidence="1">
    <location>
        <begin position="166"/>
        <end position="254"/>
    </location>
</feature>
<reference evidence="2 3" key="1">
    <citation type="submission" date="2014-07" db="EMBL/GenBank/DDBJ databases">
        <title>Methanogenic archaea and the global carbon cycle.</title>
        <authorList>
            <person name="Henriksen J.R."/>
            <person name="Luke J."/>
            <person name="Reinhart S."/>
            <person name="Benedict M.N."/>
            <person name="Youngblut N.D."/>
            <person name="Metcalf M.E."/>
            <person name="Whitaker R.J."/>
            <person name="Metcalf W.W."/>
        </authorList>
    </citation>
    <scope>NUCLEOTIDE SEQUENCE [LARGE SCALE GENOMIC DNA]</scope>
    <source>
        <strain evidence="3">ATCC 43570 / DSM 1825 / OCM 12 / VKM B-1830 / TM-1</strain>
    </source>
</reference>
<evidence type="ECO:0000313" key="2">
    <source>
        <dbReference type="EMBL" id="AKB13721.1"/>
    </source>
</evidence>
<protein>
    <submittedName>
        <fullName evidence="2">CRISPR-associated protein</fullName>
    </submittedName>
</protein>
<evidence type="ECO:0000259" key="1">
    <source>
        <dbReference type="Pfam" id="PF22205"/>
    </source>
</evidence>
<dbReference type="InterPro" id="IPR054008">
    <property type="entry name" value="Csm6_6H"/>
</dbReference>
<dbReference type="KEGG" id="mthr:MSTHT_1963"/>
<dbReference type="AlphaFoldDB" id="A0A0E3NE12"/>
<evidence type="ECO:0000313" key="3">
    <source>
        <dbReference type="Proteomes" id="UP000066529"/>
    </source>
</evidence>
<dbReference type="NCBIfam" id="TIGR02710">
    <property type="entry name" value="TIGR02710 family CRISPR-associated CARF protein"/>
    <property type="match status" value="1"/>
</dbReference>